<dbReference type="PANTHER" id="PTHR34473">
    <property type="entry name" value="UPF0699 TRANSMEMBRANE PROTEIN YDBS"/>
    <property type="match status" value="1"/>
</dbReference>
<proteinExistence type="predicted"/>
<dbReference type="Proteomes" id="UP000463883">
    <property type="component" value="Chromosome"/>
</dbReference>
<evidence type="ECO:0000256" key="1">
    <source>
        <dbReference type="SAM" id="Phobius"/>
    </source>
</evidence>
<evidence type="ECO:0000313" key="4">
    <source>
        <dbReference type="Proteomes" id="UP000463883"/>
    </source>
</evidence>
<evidence type="ECO:0000313" key="3">
    <source>
        <dbReference type="EMBL" id="QHI71379.1"/>
    </source>
</evidence>
<dbReference type="PANTHER" id="PTHR34473:SF2">
    <property type="entry name" value="UPF0699 TRANSMEMBRANE PROTEIN YDBT"/>
    <property type="match status" value="1"/>
</dbReference>
<feature type="domain" description="YdbS-like PH" evidence="2">
    <location>
        <begin position="72"/>
        <end position="146"/>
    </location>
</feature>
<evidence type="ECO:0000259" key="2">
    <source>
        <dbReference type="Pfam" id="PF03703"/>
    </source>
</evidence>
<dbReference type="InterPro" id="IPR005182">
    <property type="entry name" value="YdbS-like_PH"/>
</dbReference>
<dbReference type="EMBL" id="CP047591">
    <property type="protein sequence ID" value="QHI71379.1"/>
    <property type="molecule type" value="Genomic_DNA"/>
</dbReference>
<dbReference type="RefSeq" id="WP_162361152.1">
    <property type="nucleotide sequence ID" value="NZ_CP047591.1"/>
</dbReference>
<feature type="transmembrane region" description="Helical" evidence="1">
    <location>
        <begin position="52"/>
        <end position="70"/>
    </location>
</feature>
<sequence>MESDYKFLNKKAKSCMRLSSFIGITIFLFILGVVRAVLHFRNVMLPDWVDFVFAFIILLCILEIIFAPTIRYKRYKYYIDEEKMIVIEGLWFITKTIAPIERVHQIAIERGPVDRLYGLSKVVATTAGGNVTISFLEDKIAGEIAESLGIRIGTIVKAQRSDKNA</sequence>
<dbReference type="Pfam" id="PF03703">
    <property type="entry name" value="bPH_2"/>
    <property type="match status" value="1"/>
</dbReference>
<dbReference type="KEGG" id="amic:Ami3637_02335"/>
<protein>
    <submittedName>
        <fullName evidence="3">PH domain-containing protein</fullName>
    </submittedName>
</protein>
<feature type="transmembrane region" description="Helical" evidence="1">
    <location>
        <begin position="21"/>
        <end position="40"/>
    </location>
</feature>
<name>A0A6P1M9H2_9FIRM</name>
<keyword evidence="4" id="KW-1185">Reference proteome</keyword>
<gene>
    <name evidence="3" type="ORF">Ami3637_02335</name>
</gene>
<keyword evidence="1" id="KW-0812">Transmembrane</keyword>
<reference evidence="3 4" key="1">
    <citation type="submission" date="2020-01" db="EMBL/GenBank/DDBJ databases">
        <title>Genomic analysis of Aminipila sp. CBA3637.</title>
        <authorList>
            <person name="Kim Y.B."/>
            <person name="Roh S.W."/>
        </authorList>
    </citation>
    <scope>NUCLEOTIDE SEQUENCE [LARGE SCALE GENOMIC DNA]</scope>
    <source>
        <strain evidence="3 4">CBA3637</strain>
    </source>
</reference>
<keyword evidence="1" id="KW-0472">Membrane</keyword>
<dbReference type="AlphaFoldDB" id="A0A6P1M9H2"/>
<keyword evidence="1" id="KW-1133">Transmembrane helix</keyword>
<organism evidence="3 4">
    <name type="scientific">Aminipila terrae</name>
    <dbReference type="NCBI Taxonomy" id="2697030"/>
    <lineage>
        <taxon>Bacteria</taxon>
        <taxon>Bacillati</taxon>
        <taxon>Bacillota</taxon>
        <taxon>Clostridia</taxon>
        <taxon>Peptostreptococcales</taxon>
        <taxon>Anaerovoracaceae</taxon>
        <taxon>Aminipila</taxon>
    </lineage>
</organism>
<accession>A0A6P1M9H2</accession>